<evidence type="ECO:0000256" key="1">
    <source>
        <dbReference type="ARBA" id="ARBA00022676"/>
    </source>
</evidence>
<dbReference type="EC" id="2.4.2.44" evidence="3"/>
<feature type="binding site" evidence="3">
    <location>
        <position position="13"/>
    </location>
    <ligand>
        <name>phosphate</name>
        <dbReference type="ChEBI" id="CHEBI:43474"/>
    </ligand>
</feature>
<dbReference type="GO" id="GO:0006166">
    <property type="term" value="P:purine ribonucleoside salvage"/>
    <property type="evidence" value="ECO:0007669"/>
    <property type="project" value="UniProtKB-UniRule"/>
</dbReference>
<keyword evidence="2 3" id="KW-0808">Transferase</keyword>
<evidence type="ECO:0000313" key="5">
    <source>
        <dbReference type="EMBL" id="KPJ69046.1"/>
    </source>
</evidence>
<organism evidence="5 6">
    <name type="scientific">candidate division WOR-1 bacterium DG_54_3</name>
    <dbReference type="NCBI Taxonomy" id="1703775"/>
    <lineage>
        <taxon>Bacteria</taxon>
        <taxon>Bacillati</taxon>
        <taxon>Saganbacteria</taxon>
    </lineage>
</organism>
<comment type="catalytic activity">
    <reaction evidence="3">
        <text>S-methyl-5'-thioinosine + phosphate = 5-(methylsulfanyl)-alpha-D-ribose 1-phosphate + hypoxanthine</text>
        <dbReference type="Rhea" id="RHEA:30643"/>
        <dbReference type="ChEBI" id="CHEBI:17368"/>
        <dbReference type="ChEBI" id="CHEBI:43474"/>
        <dbReference type="ChEBI" id="CHEBI:48595"/>
        <dbReference type="ChEBI" id="CHEBI:58533"/>
        <dbReference type="EC" id="2.4.2.44"/>
    </reaction>
</comment>
<dbReference type="EMBL" id="LIZX01000033">
    <property type="protein sequence ID" value="KPJ69046.1"/>
    <property type="molecule type" value="Genomic_DNA"/>
</dbReference>
<dbReference type="InterPro" id="IPR035994">
    <property type="entry name" value="Nucleoside_phosphorylase_sf"/>
</dbReference>
<dbReference type="CDD" id="cd09010">
    <property type="entry name" value="MTAP_SsMTAPII_like_MTIP"/>
    <property type="match status" value="1"/>
</dbReference>
<comment type="pathway">
    <text evidence="3">Purine metabolism; purine nucleoside salvage.</text>
</comment>
<dbReference type="GO" id="GO:0005829">
    <property type="term" value="C:cytosol"/>
    <property type="evidence" value="ECO:0007669"/>
    <property type="project" value="TreeGrafter"/>
</dbReference>
<feature type="binding site" evidence="3">
    <location>
        <position position="181"/>
    </location>
    <ligand>
        <name>phosphate</name>
        <dbReference type="ChEBI" id="CHEBI:43474"/>
    </ligand>
</feature>
<dbReference type="Proteomes" id="UP000051861">
    <property type="component" value="Unassembled WGS sequence"/>
</dbReference>
<reference evidence="5 6" key="1">
    <citation type="journal article" date="2015" name="Microbiome">
        <title>Genomic resolution of linkages in carbon, nitrogen, and sulfur cycling among widespread estuary sediment bacteria.</title>
        <authorList>
            <person name="Baker B.J."/>
            <person name="Lazar C.S."/>
            <person name="Teske A.P."/>
            <person name="Dick G.J."/>
        </authorList>
    </citation>
    <scope>NUCLEOTIDE SEQUENCE [LARGE SCALE GENOMIC DNA]</scope>
    <source>
        <strain evidence="5">DG_54_3</strain>
    </source>
</reference>
<gene>
    <name evidence="5" type="ORF">AMJ44_04775</name>
</gene>
<dbReference type="InterPro" id="IPR010044">
    <property type="entry name" value="MTAP"/>
</dbReference>
<comment type="caution">
    <text evidence="5">The sequence shown here is derived from an EMBL/GenBank/DDBJ whole genome shotgun (WGS) entry which is preliminary data.</text>
</comment>
<dbReference type="PANTHER" id="PTHR42679:SF2">
    <property type="entry name" value="S-METHYL-5'-THIOADENOSINE PHOSPHORYLASE"/>
    <property type="match status" value="1"/>
</dbReference>
<sequence length="241" mass="26202">MSKVSKIGIIGGSGMEDLLLTEGFGEKMVKTEYGEVRVKEGEVGGKTVVFLNRHGKNYVPPSQINHRANIAALKSEGVEDIIATAAVGSINRKMHPGELVLLTDFIDFTRGRVETFSEQSFIDVSRPYSSFLIKKILNAAVKLRIKAYPGATYVCTEGPRFETKAEIKMFGKLGADVVGMTNVPEVILAAEVGIPYAVIGVITNFAAGINPKKVSAEEVVRVMKDRKESLSKLLELVIKSL</sequence>
<dbReference type="Pfam" id="PF01048">
    <property type="entry name" value="PNP_UDP_1"/>
    <property type="match status" value="1"/>
</dbReference>
<comment type="subunit">
    <text evidence="3">Homotrimer.</text>
</comment>
<feature type="binding site" evidence="3">
    <location>
        <begin position="204"/>
        <end position="206"/>
    </location>
    <ligand>
        <name>substrate</name>
    </ligand>
</feature>
<feature type="binding site" evidence="3">
    <location>
        <begin position="53"/>
        <end position="54"/>
    </location>
    <ligand>
        <name>phosphate</name>
        <dbReference type="ChEBI" id="CHEBI:43474"/>
    </ligand>
</feature>
<evidence type="ECO:0000259" key="4">
    <source>
        <dbReference type="Pfam" id="PF01048"/>
    </source>
</evidence>
<dbReference type="Gene3D" id="3.40.50.1580">
    <property type="entry name" value="Nucleoside phosphorylase domain"/>
    <property type="match status" value="1"/>
</dbReference>
<dbReference type="UniPathway" id="UPA00606"/>
<dbReference type="GO" id="GO:0017061">
    <property type="term" value="F:S-methyl-5-thioadenosine phosphorylase activity"/>
    <property type="evidence" value="ECO:0007669"/>
    <property type="project" value="InterPro"/>
</dbReference>
<evidence type="ECO:0000256" key="3">
    <source>
        <dbReference type="HAMAP-Rule" id="MF_01963"/>
    </source>
</evidence>
<feature type="site" description="Important for substrate specificity" evidence="3">
    <location>
        <position position="216"/>
    </location>
</feature>
<comment type="miscellaneous">
    <text evidence="3">Although this enzyme belongs to the family of MTA phosphorylases based on sequence homology, it has been shown that conserved amino acid substitutions in the substrate binding pocket convert the substrate specificity of this enzyme from 6-aminopurines to 6-oxopurines.</text>
</comment>
<feature type="site" description="Important for substrate specificity" evidence="3">
    <location>
        <position position="162"/>
    </location>
</feature>
<dbReference type="PATRIC" id="fig|1703775.3.peg.1629"/>
<evidence type="ECO:0000256" key="2">
    <source>
        <dbReference type="ARBA" id="ARBA00022679"/>
    </source>
</evidence>
<comment type="function">
    <text evidence="3">Catalyzes the reversible phosphorylation of S-methyl-5'-thioinosine (MTI) to hypoxanthine and 5-methylthioribose-1-phosphate. Involved in the breakdown of S-methyl-5'-thioadenosine (MTA), a major by-product of polyamine biosynthesis. Catabolism of (MTA) occurs via deamination to MTI and phosphorolysis to hypoxanthine.</text>
</comment>
<dbReference type="AlphaFoldDB" id="A0A0S7Y2Z3"/>
<protein>
    <recommendedName>
        <fullName evidence="3">Probable S-methyl-5'-thioinosine phosphorylase</fullName>
        <ecNumber evidence="3">2.4.2.44</ecNumber>
    </recommendedName>
    <alternativeName>
        <fullName evidence="3">5'-methylthioinosine phosphorylase</fullName>
        <shortName evidence="3">MTI phosphorylase</shortName>
        <shortName evidence="3">MTIP</shortName>
    </alternativeName>
</protein>
<name>A0A0S7Y2Z3_UNCSA</name>
<dbReference type="HAMAP" id="MF_01963">
    <property type="entry name" value="MTAP"/>
    <property type="match status" value="1"/>
</dbReference>
<keyword evidence="1 3" id="KW-0328">Glycosyltransferase</keyword>
<proteinExistence type="inferred from homology"/>
<dbReference type="GO" id="GO:0019509">
    <property type="term" value="P:L-methionine salvage from methylthioadenosine"/>
    <property type="evidence" value="ECO:0007669"/>
    <property type="project" value="TreeGrafter"/>
</dbReference>
<keyword evidence="3" id="KW-0660">Purine salvage</keyword>
<evidence type="ECO:0000313" key="6">
    <source>
        <dbReference type="Proteomes" id="UP000051861"/>
    </source>
</evidence>
<dbReference type="InterPro" id="IPR000845">
    <property type="entry name" value="Nucleoside_phosphorylase_d"/>
</dbReference>
<comment type="similarity">
    <text evidence="3">Belongs to the PNP/MTAP phosphorylase family. MTAP subfamily.</text>
</comment>
<dbReference type="SUPFAM" id="SSF53167">
    <property type="entry name" value="Purine and uridine phosphorylases"/>
    <property type="match status" value="1"/>
</dbReference>
<comment type="caution">
    <text evidence="3">Lacks conserved residue(s) required for the propagation of feature annotation.</text>
</comment>
<dbReference type="PANTHER" id="PTHR42679">
    <property type="entry name" value="S-METHYL-5'-THIOADENOSINE PHOSPHORYLASE"/>
    <property type="match status" value="1"/>
</dbReference>
<feature type="domain" description="Nucleoside phosphorylase" evidence="4">
    <location>
        <begin position="6"/>
        <end position="238"/>
    </location>
</feature>
<feature type="binding site" evidence="3">
    <location>
        <position position="180"/>
    </location>
    <ligand>
        <name>substrate</name>
    </ligand>
</feature>
<accession>A0A0S7Y2Z3</accession>